<feature type="signal peptide" evidence="2">
    <location>
        <begin position="1"/>
        <end position="29"/>
    </location>
</feature>
<evidence type="ECO:0000256" key="1">
    <source>
        <dbReference type="SAM" id="MobiDB-lite"/>
    </source>
</evidence>
<reference evidence="3 4" key="1">
    <citation type="submission" date="2018-06" db="EMBL/GenBank/DDBJ databases">
        <title>A transcriptomic atlas of mushroom development highlights an independent origin of complex multicellularity.</title>
        <authorList>
            <consortium name="DOE Joint Genome Institute"/>
            <person name="Krizsan K."/>
            <person name="Almasi E."/>
            <person name="Merenyi Z."/>
            <person name="Sahu N."/>
            <person name="Viragh M."/>
            <person name="Koszo T."/>
            <person name="Mondo S."/>
            <person name="Kiss B."/>
            <person name="Balint B."/>
            <person name="Kues U."/>
            <person name="Barry K."/>
            <person name="Hegedus J.C."/>
            <person name="Henrissat B."/>
            <person name="Johnson J."/>
            <person name="Lipzen A."/>
            <person name="Ohm R."/>
            <person name="Nagy I."/>
            <person name="Pangilinan J."/>
            <person name="Yan J."/>
            <person name="Xiong Y."/>
            <person name="Grigoriev I.V."/>
            <person name="Hibbett D.S."/>
            <person name="Nagy L.G."/>
        </authorList>
    </citation>
    <scope>NUCLEOTIDE SEQUENCE [LARGE SCALE GENOMIC DNA]</scope>
    <source>
        <strain evidence="3 4">SZMC22713</strain>
    </source>
</reference>
<feature type="compositionally biased region" description="Pro residues" evidence="1">
    <location>
        <begin position="35"/>
        <end position="52"/>
    </location>
</feature>
<keyword evidence="2" id="KW-0732">Signal</keyword>
<sequence length="232" mass="24910">MPTFPKRQSLSLLRLALIVDFDLNNMASGSQTGPEPLPNQTPPVLPPPPPQLLPATRGATAHVSSKNSHSTLVNGIGTPIQHTRSPAQTHGRVALIIIGIYALQPHTESQICHPHPHQPAHDERCDRAPVGDQPPLTHQHGANMLTNANTHTLGYKKMRRDPPPHAHTHIHTSPNSPSPSEPGAARGAIMRVSLTIAKVLDAPQPHDKIATRMNIRAYVGTADTCAGAGRTY</sequence>
<evidence type="ECO:0000313" key="3">
    <source>
        <dbReference type="EMBL" id="TDL13457.1"/>
    </source>
</evidence>
<gene>
    <name evidence="3" type="ORF">BD410DRAFT_903299</name>
</gene>
<evidence type="ECO:0000313" key="4">
    <source>
        <dbReference type="Proteomes" id="UP000294933"/>
    </source>
</evidence>
<keyword evidence="4" id="KW-1185">Reference proteome</keyword>
<feature type="chain" id="PRO_5021375274" evidence="2">
    <location>
        <begin position="30"/>
        <end position="232"/>
    </location>
</feature>
<dbReference type="EMBL" id="ML170610">
    <property type="protein sequence ID" value="TDL13457.1"/>
    <property type="molecule type" value="Genomic_DNA"/>
</dbReference>
<evidence type="ECO:0000256" key="2">
    <source>
        <dbReference type="SAM" id="SignalP"/>
    </source>
</evidence>
<name>A0A4Y7PDU5_9AGAM</name>
<dbReference type="AlphaFoldDB" id="A0A4Y7PDU5"/>
<dbReference type="Proteomes" id="UP000294933">
    <property type="component" value="Unassembled WGS sequence"/>
</dbReference>
<protein>
    <submittedName>
        <fullName evidence="3">Uncharacterized protein</fullName>
    </submittedName>
</protein>
<feature type="region of interest" description="Disordered" evidence="1">
    <location>
        <begin position="27"/>
        <end position="70"/>
    </location>
</feature>
<proteinExistence type="predicted"/>
<organism evidence="3 4">
    <name type="scientific">Rickenella mellea</name>
    <dbReference type="NCBI Taxonomy" id="50990"/>
    <lineage>
        <taxon>Eukaryota</taxon>
        <taxon>Fungi</taxon>
        <taxon>Dikarya</taxon>
        <taxon>Basidiomycota</taxon>
        <taxon>Agaricomycotina</taxon>
        <taxon>Agaricomycetes</taxon>
        <taxon>Hymenochaetales</taxon>
        <taxon>Rickenellaceae</taxon>
        <taxon>Rickenella</taxon>
    </lineage>
</organism>
<feature type="region of interest" description="Disordered" evidence="1">
    <location>
        <begin position="160"/>
        <end position="184"/>
    </location>
</feature>
<dbReference type="VEuPathDB" id="FungiDB:BD410DRAFT_903299"/>
<accession>A0A4Y7PDU5</accession>